<evidence type="ECO:0000313" key="3">
    <source>
        <dbReference type="Proteomes" id="UP000198916"/>
    </source>
</evidence>
<dbReference type="Pfam" id="PF09995">
    <property type="entry name" value="MPAB_Lcp_cat"/>
    <property type="match status" value="1"/>
</dbReference>
<gene>
    <name evidence="2" type="ORF">SAMN05421740_103528</name>
</gene>
<evidence type="ECO:0000313" key="2">
    <source>
        <dbReference type="EMBL" id="SEL10907.1"/>
    </source>
</evidence>
<keyword evidence="3" id="KW-1185">Reference proteome</keyword>
<dbReference type="InterPro" id="IPR018713">
    <property type="entry name" value="MPAB/Lcp_cat_dom"/>
</dbReference>
<reference evidence="3" key="1">
    <citation type="submission" date="2016-10" db="EMBL/GenBank/DDBJ databases">
        <authorList>
            <person name="Varghese N."/>
            <person name="Submissions S."/>
        </authorList>
    </citation>
    <scope>NUCLEOTIDE SEQUENCE [LARGE SCALE GENOMIC DNA]</scope>
    <source>
        <strain evidence="3">Jip14</strain>
    </source>
</reference>
<dbReference type="AlphaFoldDB" id="A0A1H7MJX4"/>
<evidence type="ECO:0000259" key="1">
    <source>
        <dbReference type="Pfam" id="PF09995"/>
    </source>
</evidence>
<dbReference type="Proteomes" id="UP000198916">
    <property type="component" value="Unassembled WGS sequence"/>
</dbReference>
<dbReference type="PANTHER" id="PTHR37539">
    <property type="entry name" value="SECRETED PROTEIN-RELATED"/>
    <property type="match status" value="1"/>
</dbReference>
<name>A0A1H7MJX4_9SPHI</name>
<dbReference type="InterPro" id="IPR037473">
    <property type="entry name" value="Lcp-like"/>
</dbReference>
<dbReference type="EMBL" id="FNZR01000003">
    <property type="protein sequence ID" value="SEL10907.1"/>
    <property type="molecule type" value="Genomic_DNA"/>
</dbReference>
<dbReference type="STRING" id="332977.SAMN05421740_103528"/>
<dbReference type="GO" id="GO:0016491">
    <property type="term" value="F:oxidoreductase activity"/>
    <property type="evidence" value="ECO:0007669"/>
    <property type="project" value="InterPro"/>
</dbReference>
<dbReference type="PANTHER" id="PTHR37539:SF1">
    <property type="entry name" value="ER-BOUND OXYGENASE MPAB_MPAB'_RUBBER OXYGENASE CATALYTIC DOMAIN-CONTAINING PROTEIN"/>
    <property type="match status" value="1"/>
</dbReference>
<dbReference type="RefSeq" id="WP_090605092.1">
    <property type="nucleotide sequence ID" value="NZ_FNZR01000003.1"/>
</dbReference>
<dbReference type="OrthoDB" id="6072815at2"/>
<feature type="domain" description="ER-bound oxygenase mpaB/mpaB'/Rubber oxygenase catalytic" evidence="1">
    <location>
        <begin position="133"/>
        <end position="345"/>
    </location>
</feature>
<accession>A0A1H7MJX4</accession>
<organism evidence="2 3">
    <name type="scientific">Parapedobacter koreensis</name>
    <dbReference type="NCBI Taxonomy" id="332977"/>
    <lineage>
        <taxon>Bacteria</taxon>
        <taxon>Pseudomonadati</taxon>
        <taxon>Bacteroidota</taxon>
        <taxon>Sphingobacteriia</taxon>
        <taxon>Sphingobacteriales</taxon>
        <taxon>Sphingobacteriaceae</taxon>
        <taxon>Parapedobacter</taxon>
    </lineage>
</organism>
<proteinExistence type="predicted"/>
<protein>
    <recommendedName>
        <fullName evidence="1">ER-bound oxygenase mpaB/mpaB'/Rubber oxygenase catalytic domain-containing protein</fullName>
    </recommendedName>
</protein>
<sequence length="392" mass="44399">MKAPSRYRPNTSSFAHYWANDVGIDLLKKLANTPDMKNADAFVPYLFQADDRGDALVKDLLVNSSFPNTLRVLETYLRELGNVPLDKRNVLDRFFSQVDTSPAWLDNELLSAGVTFSQRSGLSGLVVLRDYCLMGGYESAAINKPLVYTGALKKGAVKRLAETVEFWVDITGNNALGYGNVGFAGVMKTRIIHSFARISILASTDWDSTKWGLPLNAWDMLATNLGFSLVYLTGLRQMGIVALEREVKGLFHLWKYVGYLLGIPIDLLPEDEKTAIEALFYWTMTQPDGDNDSKAMAKALQEEPLKSHYPPSWLGRRLMREIHLYYNHFLLGRHSCRLLGLDKTSMGKIAYLNIIRNRLQNRRVHDPQYLGQLVRDGRAVHERVRAIYLHAK</sequence>